<sequence length="159" mass="18344">MNGRVLPESEYMRAFRAYLERMAVRFAGRSPAEDGDDPGRFVRRLEDARCDSARAGYVLFFAWAYSKSYLHYYRREKPDVLRAALKILLVIQHDFLRFNDDCTQEFVSLLIRHAGADEAGAGAEIAREPVVPEAEELIKFVATFVTDLKRRHGLPIRLY</sequence>
<dbReference type="EMBL" id="MOXJ01000002">
    <property type="protein sequence ID" value="PDO11523.1"/>
    <property type="molecule type" value="Genomic_DNA"/>
</dbReference>
<evidence type="ECO:0000313" key="1">
    <source>
        <dbReference type="EMBL" id="PDO11523.1"/>
    </source>
</evidence>
<protein>
    <submittedName>
        <fullName evidence="1">Uncharacterized protein</fullName>
    </submittedName>
</protein>
<reference evidence="1 2" key="1">
    <citation type="submission" date="2016-12" db="EMBL/GenBank/DDBJ databases">
        <title>Candidatus Reconcilibacillus cellulovorans genome.</title>
        <authorList>
            <person name="Kolinko S."/>
            <person name="Wu Y.-W."/>
            <person name="Tachea F."/>
            <person name="Denzel E."/>
            <person name="Hiras J."/>
            <person name="Baecker N."/>
            <person name="Chan L.J."/>
            <person name="Eichorst S.A."/>
            <person name="Frey D."/>
            <person name="Adams P.D."/>
            <person name="Pray T."/>
            <person name="Tanjore D."/>
            <person name="Petzold C.J."/>
            <person name="Gladden J.M."/>
            <person name="Simmons B.A."/>
            <person name="Singer S.W."/>
        </authorList>
    </citation>
    <scope>NUCLEOTIDE SEQUENCE [LARGE SCALE GENOMIC DNA]</scope>
    <source>
        <strain evidence="1">JTherm</strain>
    </source>
</reference>
<dbReference type="AlphaFoldDB" id="A0A2A6E3H1"/>
<organism evidence="1 2">
    <name type="scientific">Candidatus Reconcilbacillus cellulovorans</name>
    <dbReference type="NCBI Taxonomy" id="1906605"/>
    <lineage>
        <taxon>Bacteria</taxon>
        <taxon>Bacillati</taxon>
        <taxon>Bacillota</taxon>
        <taxon>Bacilli</taxon>
        <taxon>Bacillales</taxon>
        <taxon>Paenibacillaceae</taxon>
        <taxon>Candidatus Reconcilbacillus</taxon>
    </lineage>
</organism>
<name>A0A2A6E3H1_9BACL</name>
<comment type="caution">
    <text evidence="1">The sequence shown here is derived from an EMBL/GenBank/DDBJ whole genome shotgun (WGS) entry which is preliminary data.</text>
</comment>
<accession>A0A2A6E3H1</accession>
<proteinExistence type="predicted"/>
<dbReference type="Proteomes" id="UP000243688">
    <property type="component" value="Unassembled WGS sequence"/>
</dbReference>
<gene>
    <name evidence="1" type="ORF">BLM47_02020</name>
</gene>
<evidence type="ECO:0000313" key="2">
    <source>
        <dbReference type="Proteomes" id="UP000243688"/>
    </source>
</evidence>